<proteinExistence type="predicted"/>
<reference evidence="2" key="2">
    <citation type="submission" date="2021-05" db="EMBL/GenBank/DDBJ databases">
        <title>Protein family content uncovers lineage relationships and bacterial pathway maintenance mechanisms in DPANN archaea.</title>
        <authorList>
            <person name="Castelle C.J."/>
            <person name="Meheust R."/>
            <person name="Jaffe A.L."/>
            <person name="Seitz K."/>
            <person name="Gong X."/>
            <person name="Baker B.J."/>
            <person name="Banfield J.F."/>
        </authorList>
    </citation>
    <scope>NUCLEOTIDE SEQUENCE</scope>
    <source>
        <strain evidence="2">RIFCSPLOWO2_01_FULL_AR10_48_17</strain>
    </source>
</reference>
<evidence type="ECO:0000313" key="3">
    <source>
        <dbReference type="Proteomes" id="UP000675968"/>
    </source>
</evidence>
<keyword evidence="1" id="KW-0175">Coiled coil</keyword>
<dbReference type="Proteomes" id="UP000675968">
    <property type="component" value="Unassembled WGS sequence"/>
</dbReference>
<dbReference type="EMBL" id="JAGVWC010000011">
    <property type="protein sequence ID" value="MBS3061858.1"/>
    <property type="molecule type" value="Genomic_DNA"/>
</dbReference>
<gene>
    <name evidence="2" type="ORF">J4215_04730</name>
</gene>
<reference evidence="2" key="1">
    <citation type="submission" date="2021-03" db="EMBL/GenBank/DDBJ databases">
        <authorList>
            <person name="Jaffe A."/>
        </authorList>
    </citation>
    <scope>NUCLEOTIDE SEQUENCE</scope>
    <source>
        <strain evidence="2">RIFCSPLOWO2_01_FULL_AR10_48_17</strain>
    </source>
</reference>
<dbReference type="AlphaFoldDB" id="A0A8T4L3E3"/>
<comment type="caution">
    <text evidence="2">The sequence shown here is derived from an EMBL/GenBank/DDBJ whole genome shotgun (WGS) entry which is preliminary data.</text>
</comment>
<evidence type="ECO:0000313" key="2">
    <source>
        <dbReference type="EMBL" id="MBS3061858.1"/>
    </source>
</evidence>
<organism evidence="2 3">
    <name type="scientific">Candidatus Iainarchaeum sp</name>
    <dbReference type="NCBI Taxonomy" id="3101447"/>
    <lineage>
        <taxon>Archaea</taxon>
        <taxon>Candidatus Iainarchaeota</taxon>
        <taxon>Candidatus Iainarchaeia</taxon>
        <taxon>Candidatus Iainarchaeales</taxon>
        <taxon>Candidatus Iainarchaeaceae</taxon>
        <taxon>Candidatus Iainarchaeum</taxon>
    </lineage>
</organism>
<evidence type="ECO:0000256" key="1">
    <source>
        <dbReference type="SAM" id="Coils"/>
    </source>
</evidence>
<accession>A0A8T4L3E3</accession>
<feature type="coiled-coil region" evidence="1">
    <location>
        <begin position="24"/>
        <end position="51"/>
    </location>
</feature>
<sequence>MEGTPKGPTVHTDNVTCDLKAISLNTTESRLLQFERRTQKIEKKLQRLDNVKLSHVTALESDLEDMRLALLRMADRIDEYIRRVDHDQ</sequence>
<name>A0A8T4L3E3_9ARCH</name>
<protein>
    <submittedName>
        <fullName evidence="2">Uncharacterized protein</fullName>
    </submittedName>
</protein>